<feature type="chain" id="PRO_5047021592" evidence="1">
    <location>
        <begin position="26"/>
        <end position="221"/>
    </location>
</feature>
<dbReference type="PANTHER" id="PTHR39327:SF1">
    <property type="entry name" value="BLR5470 PROTEIN"/>
    <property type="match status" value="1"/>
</dbReference>
<sequence>MRSSTVVSFAVSVCMLFTISPFVSAQAREVPADASPSSFARTGGAVKAPVGWTSFCAAQPEECRAGDGRALQVRMDAAAWRQLRQVDRLANHQIEGVADDEHYGIYKMGIINWWTYPDDGKGNCNDYVLLKRKLLVEAGWPKSALLLTVVLDHENKGHLVLTVRTDAGDLILDNMVDDILAWDETGYTFVKRQSAEDPNVWLEMEPGHAVAGVASLPASRD</sequence>
<evidence type="ECO:0000256" key="1">
    <source>
        <dbReference type="SAM" id="SignalP"/>
    </source>
</evidence>
<protein>
    <submittedName>
        <fullName evidence="2">Transglutaminase-like cysteine proteinase</fullName>
    </submittedName>
</protein>
<gene>
    <name evidence="2" type="ORF">QO011_001843</name>
</gene>
<accession>A0ABU0J3K2</accession>
<dbReference type="Gene3D" id="3.10.620.30">
    <property type="match status" value="1"/>
</dbReference>
<dbReference type="InterPro" id="IPR010319">
    <property type="entry name" value="Transglutaminase-like_Cys_pept"/>
</dbReference>
<feature type="signal peptide" evidence="1">
    <location>
        <begin position="1"/>
        <end position="25"/>
    </location>
</feature>
<organism evidence="2 3">
    <name type="scientific">Labrys wisconsinensis</name>
    <dbReference type="NCBI Taxonomy" id="425677"/>
    <lineage>
        <taxon>Bacteria</taxon>
        <taxon>Pseudomonadati</taxon>
        <taxon>Pseudomonadota</taxon>
        <taxon>Alphaproteobacteria</taxon>
        <taxon>Hyphomicrobiales</taxon>
        <taxon>Xanthobacteraceae</taxon>
        <taxon>Labrys</taxon>
    </lineage>
</organism>
<dbReference type="PANTHER" id="PTHR39327">
    <property type="match status" value="1"/>
</dbReference>
<reference evidence="2 3" key="1">
    <citation type="submission" date="2023-07" db="EMBL/GenBank/DDBJ databases">
        <title>Genomic Encyclopedia of Type Strains, Phase IV (KMG-IV): sequencing the most valuable type-strain genomes for metagenomic binning, comparative biology and taxonomic classification.</title>
        <authorList>
            <person name="Goeker M."/>
        </authorList>
    </citation>
    <scope>NUCLEOTIDE SEQUENCE [LARGE SCALE GENOMIC DNA]</scope>
    <source>
        <strain evidence="2 3">DSM 19619</strain>
    </source>
</reference>
<dbReference type="Proteomes" id="UP001242480">
    <property type="component" value="Unassembled WGS sequence"/>
</dbReference>
<dbReference type="EMBL" id="JAUSVX010000002">
    <property type="protein sequence ID" value="MDQ0468843.1"/>
    <property type="molecule type" value="Genomic_DNA"/>
</dbReference>
<comment type="caution">
    <text evidence="2">The sequence shown here is derived from an EMBL/GenBank/DDBJ whole genome shotgun (WGS) entry which is preliminary data.</text>
</comment>
<keyword evidence="3" id="KW-1185">Reference proteome</keyword>
<proteinExistence type="predicted"/>
<evidence type="ECO:0000313" key="2">
    <source>
        <dbReference type="EMBL" id="MDQ0468843.1"/>
    </source>
</evidence>
<dbReference type="Pfam" id="PF06035">
    <property type="entry name" value="Peptidase_C93"/>
    <property type="match status" value="1"/>
</dbReference>
<keyword evidence="1" id="KW-0732">Signal</keyword>
<dbReference type="RefSeq" id="WP_307270596.1">
    <property type="nucleotide sequence ID" value="NZ_JAUSVX010000002.1"/>
</dbReference>
<evidence type="ECO:0000313" key="3">
    <source>
        <dbReference type="Proteomes" id="UP001242480"/>
    </source>
</evidence>
<name>A0ABU0J3K2_9HYPH</name>